<evidence type="ECO:0000256" key="1">
    <source>
        <dbReference type="SAM" id="MobiDB-lite"/>
    </source>
</evidence>
<dbReference type="AlphaFoldDB" id="A0A840C751"/>
<dbReference type="EMBL" id="JACIEQ010000001">
    <property type="protein sequence ID" value="MBB4021754.1"/>
    <property type="molecule type" value="Genomic_DNA"/>
</dbReference>
<name>A0A840C751_9RHOB</name>
<evidence type="ECO:0000313" key="3">
    <source>
        <dbReference type="Proteomes" id="UP000585681"/>
    </source>
</evidence>
<dbReference type="Proteomes" id="UP000585681">
    <property type="component" value="Unassembled WGS sequence"/>
</dbReference>
<dbReference type="RefSeq" id="WP_157445623.1">
    <property type="nucleotide sequence ID" value="NZ_JACIEQ010000001.1"/>
</dbReference>
<accession>A0A840C751</accession>
<organism evidence="2 3">
    <name type="scientific">Actibacterium naphthalenivorans</name>
    <dbReference type="NCBI Taxonomy" id="1614693"/>
    <lineage>
        <taxon>Bacteria</taxon>
        <taxon>Pseudomonadati</taxon>
        <taxon>Pseudomonadota</taxon>
        <taxon>Alphaproteobacteria</taxon>
        <taxon>Rhodobacterales</taxon>
        <taxon>Roseobacteraceae</taxon>
        <taxon>Actibacterium</taxon>
    </lineage>
</organism>
<keyword evidence="3" id="KW-1185">Reference proteome</keyword>
<comment type="caution">
    <text evidence="2">The sequence shown here is derived from an EMBL/GenBank/DDBJ whole genome shotgun (WGS) entry which is preliminary data.</text>
</comment>
<evidence type="ECO:0000313" key="2">
    <source>
        <dbReference type="EMBL" id="MBB4021754.1"/>
    </source>
</evidence>
<protein>
    <submittedName>
        <fullName evidence="2">Uncharacterized protein</fullName>
    </submittedName>
</protein>
<feature type="region of interest" description="Disordered" evidence="1">
    <location>
        <begin position="116"/>
        <end position="174"/>
    </location>
</feature>
<feature type="compositionally biased region" description="Basic and acidic residues" evidence="1">
    <location>
        <begin position="116"/>
        <end position="131"/>
    </location>
</feature>
<proteinExistence type="predicted"/>
<sequence length="174" mass="19119">MSSTNIDEIAAIIRRIESAAYERGKVDAKREMLAHLTSVDSDIKAPVAEPRAHKVSDPVHIDDRPASERKRAPKGIVPRFVMEVLASNPGLTPKEISNRAATDFEKMIKATSIRSELRNGKASGKYREDSGRWFLAQTNKGEAEEQSLPGEPSASNSNHERTKDAPSVDADDLI</sequence>
<feature type="region of interest" description="Disordered" evidence="1">
    <location>
        <begin position="51"/>
        <end position="74"/>
    </location>
</feature>
<reference evidence="2" key="1">
    <citation type="submission" date="2020-08" db="EMBL/GenBank/DDBJ databases">
        <title>Genomic Encyclopedia of Type Strains, Phase IV (KMG-IV): sequencing the most valuable type-strain genomes for metagenomic binning, comparative biology and taxonomic classification.</title>
        <authorList>
            <person name="Goeker M."/>
        </authorList>
    </citation>
    <scope>NUCLEOTIDE SEQUENCE [LARGE SCALE GENOMIC DNA]</scope>
    <source>
        <strain evidence="2">DSM 105040</strain>
    </source>
</reference>
<gene>
    <name evidence="2" type="ORF">GGR17_001545</name>
</gene>
<feature type="compositionally biased region" description="Basic and acidic residues" evidence="1">
    <location>
        <begin position="51"/>
        <end position="70"/>
    </location>
</feature>